<dbReference type="OrthoDB" id="1866033at2759"/>
<protein>
    <recommendedName>
        <fullName evidence="1">Domain X domain-containing protein</fullName>
    </recommendedName>
</protein>
<dbReference type="GO" id="GO:0005739">
    <property type="term" value="C:mitochondrion"/>
    <property type="evidence" value="ECO:0000318"/>
    <property type="project" value="GO_Central"/>
</dbReference>
<gene>
    <name evidence="2" type="ORF">ZOSMA_70G00530</name>
</gene>
<dbReference type="AlphaFoldDB" id="A0A0K9NQH8"/>
<dbReference type="Pfam" id="PF01348">
    <property type="entry name" value="Intron_maturas2"/>
    <property type="match status" value="1"/>
</dbReference>
<feature type="domain" description="Domain X" evidence="1">
    <location>
        <begin position="606"/>
        <end position="698"/>
    </location>
</feature>
<dbReference type="OMA" id="RICMRHE"/>
<sequence>MFRGRGQAKQIVRWFSGKDDSVTGSSLGSYYCCNFSVERSGQKVGAGFAEDIERSFTNPFAVSGKEHVSLAKSLACLQDESCSPGNRRKQRPRTRMELKRRIEMQVKKRVKAVESDGKFRCLMEKVIATEETLLDSYDILRLNSNLDLKTEARVADDICVASLVQQLRDGSFDIGSNTIPIYGRRKECLVLPNLNLRVIQEAIRVVLEVIYRPHFSKISHGCRSGRGRRSALMYVRRNIGKTDWWLTFPIKKNTTKNNSIMTELISTMGDKIADERFFSIIQSMFEFQVLNFEFGMFPKGEGLPQEGSLSPILMNIYLDSLDSEILRLSMRYEVGLGFSSNNSGNPTEDEKQSKSKLRDWFRRQIKTDSNKKKMEKENPGSRLHVCRYMDEIFIAVAGSEEIAISLKNDIQGYMKNTLHLQVDGRVVEANSLGAGTHFLGTIIRSSITGCGELRSVHKLKDKIRLFAAQKQDAWDAGMYRIGKKWLGYSLKKLKESEIKQLGRSTALLDKISTYRKPGMKTDHWFGSLLKTWMQAVNAKAQICEQSVLRKCVAEPALPRDLIDSFSNFQNQVHTYVSSETKLLSAAANQVQAEGDKKQSGRRVVRIETPIESMQWKLLCYGLINGRGFPRHVSDLILHDDILILNWFSGLARRWIKWYIECDNFVELKLLMVRIIKASCVRTLAAKHRMHESLIEKRFEVELNDLPLTEDLEVDVLEGRRVMEEEEEEEEEEDEGLMYGIKYGGLCALSVQRVVDGGSLRCFVVGCSVEAPCLYTLHVKEPRRSPRWNAGVFTTVHHHLSLNGERIGLCNRHVADLYLGRISLQNVLFGSFRR</sequence>
<keyword evidence="3" id="KW-1185">Reference proteome</keyword>
<accession>A0A0K9NQH8</accession>
<comment type="caution">
    <text evidence="2">The sequence shown here is derived from an EMBL/GenBank/DDBJ whole genome shotgun (WGS) entry which is preliminary data.</text>
</comment>
<dbReference type="STRING" id="29655.A0A0K9NQH8"/>
<organism evidence="2 3">
    <name type="scientific">Zostera marina</name>
    <name type="common">Eelgrass</name>
    <dbReference type="NCBI Taxonomy" id="29655"/>
    <lineage>
        <taxon>Eukaryota</taxon>
        <taxon>Viridiplantae</taxon>
        <taxon>Streptophyta</taxon>
        <taxon>Embryophyta</taxon>
        <taxon>Tracheophyta</taxon>
        <taxon>Spermatophyta</taxon>
        <taxon>Magnoliopsida</taxon>
        <taxon>Liliopsida</taxon>
        <taxon>Zosteraceae</taxon>
        <taxon>Zostera</taxon>
    </lineage>
</organism>
<reference evidence="3" key="1">
    <citation type="journal article" date="2016" name="Nature">
        <title>The genome of the seagrass Zostera marina reveals angiosperm adaptation to the sea.</title>
        <authorList>
            <person name="Olsen J.L."/>
            <person name="Rouze P."/>
            <person name="Verhelst B."/>
            <person name="Lin Y.-C."/>
            <person name="Bayer T."/>
            <person name="Collen J."/>
            <person name="Dattolo E."/>
            <person name="De Paoli E."/>
            <person name="Dittami S."/>
            <person name="Maumus F."/>
            <person name="Michel G."/>
            <person name="Kersting A."/>
            <person name="Lauritano C."/>
            <person name="Lohaus R."/>
            <person name="Toepel M."/>
            <person name="Tonon T."/>
            <person name="Vanneste K."/>
            <person name="Amirebrahimi M."/>
            <person name="Brakel J."/>
            <person name="Bostroem C."/>
            <person name="Chovatia M."/>
            <person name="Grimwood J."/>
            <person name="Jenkins J.W."/>
            <person name="Jueterbock A."/>
            <person name="Mraz A."/>
            <person name="Stam W.T."/>
            <person name="Tice H."/>
            <person name="Bornberg-Bauer E."/>
            <person name="Green P.J."/>
            <person name="Pearson G.A."/>
            <person name="Procaccini G."/>
            <person name="Duarte C.M."/>
            <person name="Schmutz J."/>
            <person name="Reusch T.B.H."/>
            <person name="Van de Peer Y."/>
        </authorList>
    </citation>
    <scope>NUCLEOTIDE SEQUENCE [LARGE SCALE GENOMIC DNA]</scope>
    <source>
        <strain evidence="3">cv. Finnish</strain>
    </source>
</reference>
<evidence type="ECO:0000259" key="1">
    <source>
        <dbReference type="Pfam" id="PF01348"/>
    </source>
</evidence>
<dbReference type="EMBL" id="LFYR01001823">
    <property type="protein sequence ID" value="KMZ59039.1"/>
    <property type="molecule type" value="Genomic_DNA"/>
</dbReference>
<dbReference type="InterPro" id="IPR024937">
    <property type="entry name" value="Domain_X"/>
</dbReference>
<dbReference type="CDD" id="cd01651">
    <property type="entry name" value="RT_G2_intron"/>
    <property type="match status" value="1"/>
</dbReference>
<evidence type="ECO:0000313" key="2">
    <source>
        <dbReference type="EMBL" id="KMZ59039.1"/>
    </source>
</evidence>
<dbReference type="GO" id="GO:0003964">
    <property type="term" value="F:RNA-directed DNA polymerase activity"/>
    <property type="evidence" value="ECO:0000318"/>
    <property type="project" value="GO_Central"/>
</dbReference>
<dbReference type="GO" id="GO:0006315">
    <property type="term" value="P:homing of group II introns"/>
    <property type="evidence" value="ECO:0000318"/>
    <property type="project" value="GO_Central"/>
</dbReference>
<evidence type="ECO:0000313" key="3">
    <source>
        <dbReference type="Proteomes" id="UP000036987"/>
    </source>
</evidence>
<name>A0A0K9NQH8_ZOSMR</name>
<dbReference type="Proteomes" id="UP000036987">
    <property type="component" value="Unassembled WGS sequence"/>
</dbReference>
<dbReference type="PANTHER" id="PTHR33642">
    <property type="entry name" value="COX1/OXI3 INTRON 1 PROTEIN-RELATED"/>
    <property type="match status" value="1"/>
</dbReference>
<proteinExistence type="predicted"/>
<dbReference type="GO" id="GO:0006397">
    <property type="term" value="P:mRNA processing"/>
    <property type="evidence" value="ECO:0007669"/>
    <property type="project" value="InterPro"/>
</dbReference>
<dbReference type="PANTHER" id="PTHR33642:SF3">
    <property type="entry name" value="NUCLEAR INTRON MATURASE 4, MITOCHONDRIAL"/>
    <property type="match status" value="1"/>
</dbReference>